<dbReference type="SUPFAM" id="SSF109635">
    <property type="entry name" value="DnaK suppressor protein DksA, alpha-hairpin domain"/>
    <property type="match status" value="1"/>
</dbReference>
<dbReference type="InterPro" id="IPR000962">
    <property type="entry name" value="Znf_DskA_TraR"/>
</dbReference>
<gene>
    <name evidence="7" type="primary">dksA_6</name>
    <name evidence="7" type="ORF">GALL_239840</name>
</gene>
<name>A0A1J5RQ29_9ZZZZ</name>
<dbReference type="GO" id="GO:0008270">
    <property type="term" value="F:zinc ion binding"/>
    <property type="evidence" value="ECO:0007669"/>
    <property type="project" value="UniProtKB-KW"/>
</dbReference>
<evidence type="ECO:0000256" key="4">
    <source>
        <dbReference type="ARBA" id="ARBA00022833"/>
    </source>
</evidence>
<organism evidence="7">
    <name type="scientific">mine drainage metagenome</name>
    <dbReference type="NCBI Taxonomy" id="410659"/>
    <lineage>
        <taxon>unclassified sequences</taxon>
        <taxon>metagenomes</taxon>
        <taxon>ecological metagenomes</taxon>
    </lineage>
</organism>
<evidence type="ECO:0000256" key="2">
    <source>
        <dbReference type="ARBA" id="ARBA00022723"/>
    </source>
</evidence>
<dbReference type="SUPFAM" id="SSF57716">
    <property type="entry name" value="Glucocorticoid receptor-like (DNA-binding domain)"/>
    <property type="match status" value="1"/>
</dbReference>
<keyword evidence="1" id="KW-0963">Cytoplasm</keyword>
<sequence>MMNSQALTTAPAQRAKSLPVRAVEAMSPQQLAFFRNLLDAKRASLLRAAHETMSHLQEFEPTSDVSDRASLEEDHFLEFRVRDRERKHLHAIDEALARIQDGSYGICEQTGEMIGIARLLVRPTATLSIEAQEQQELTRKMQPLKHRS</sequence>
<dbReference type="PANTHER" id="PTHR33823:SF2">
    <property type="entry name" value="RNA POLYMERASE-BINDING TRANSCRIPTION FACTOR DKSA"/>
    <property type="match status" value="1"/>
</dbReference>
<dbReference type="InterPro" id="IPR037187">
    <property type="entry name" value="DnaK_N"/>
</dbReference>
<proteinExistence type="predicted"/>
<dbReference type="Pfam" id="PF01258">
    <property type="entry name" value="zf-dskA_traR"/>
    <property type="match status" value="1"/>
</dbReference>
<dbReference type="AlphaFoldDB" id="A0A1J5RQ29"/>
<feature type="domain" description="DnaK suppressor protein DksA N-terminal" evidence="6">
    <location>
        <begin position="30"/>
        <end position="99"/>
    </location>
</feature>
<dbReference type="InterPro" id="IPR020458">
    <property type="entry name" value="Znf_DskA_TraR_CS"/>
</dbReference>
<accession>A0A1J5RQ29</accession>
<comment type="caution">
    <text evidence="7">The sequence shown here is derived from an EMBL/GenBank/DDBJ whole genome shotgun (WGS) entry which is preliminary data.</text>
</comment>
<evidence type="ECO:0000313" key="7">
    <source>
        <dbReference type="EMBL" id="OIQ94071.1"/>
    </source>
</evidence>
<dbReference type="PANTHER" id="PTHR33823">
    <property type="entry name" value="RNA POLYMERASE-BINDING TRANSCRIPTION FACTOR DKSA-RELATED"/>
    <property type="match status" value="1"/>
</dbReference>
<keyword evidence="4" id="KW-0862">Zinc</keyword>
<reference evidence="7" key="1">
    <citation type="submission" date="2016-10" db="EMBL/GenBank/DDBJ databases">
        <title>Sequence of Gallionella enrichment culture.</title>
        <authorList>
            <person name="Poehlein A."/>
            <person name="Muehling M."/>
            <person name="Daniel R."/>
        </authorList>
    </citation>
    <scope>NUCLEOTIDE SEQUENCE</scope>
</reference>
<dbReference type="Pfam" id="PF21157">
    <property type="entry name" value="DksA_N"/>
    <property type="match status" value="1"/>
</dbReference>
<dbReference type="Gene3D" id="1.20.120.910">
    <property type="entry name" value="DksA, coiled-coil domain"/>
    <property type="match status" value="1"/>
</dbReference>
<feature type="domain" description="Zinc finger DksA/TraR C4-type" evidence="5">
    <location>
        <begin position="102"/>
        <end position="136"/>
    </location>
</feature>
<keyword evidence="3" id="KW-0863">Zinc-finger</keyword>
<dbReference type="NCBIfam" id="TIGR02420">
    <property type="entry name" value="dksA"/>
    <property type="match status" value="1"/>
</dbReference>
<dbReference type="InterPro" id="IPR012784">
    <property type="entry name" value="DksA_RNA_pol-bd"/>
</dbReference>
<protein>
    <submittedName>
        <fullName evidence="7">RNA polymerase-binding transcription factor DksA</fullName>
    </submittedName>
</protein>
<evidence type="ECO:0000256" key="3">
    <source>
        <dbReference type="ARBA" id="ARBA00022771"/>
    </source>
</evidence>
<keyword evidence="2" id="KW-0479">Metal-binding</keyword>
<dbReference type="InterPro" id="IPR048489">
    <property type="entry name" value="DksA_N"/>
</dbReference>
<dbReference type="PROSITE" id="PS51128">
    <property type="entry name" value="ZF_DKSA_2"/>
    <property type="match status" value="1"/>
</dbReference>
<evidence type="ECO:0000259" key="6">
    <source>
        <dbReference type="Pfam" id="PF21157"/>
    </source>
</evidence>
<evidence type="ECO:0000259" key="5">
    <source>
        <dbReference type="Pfam" id="PF01258"/>
    </source>
</evidence>
<evidence type="ECO:0000256" key="1">
    <source>
        <dbReference type="ARBA" id="ARBA00022490"/>
    </source>
</evidence>
<dbReference type="PROSITE" id="PS01102">
    <property type="entry name" value="ZF_DKSA_1"/>
    <property type="match status" value="1"/>
</dbReference>
<dbReference type="EMBL" id="MLJW01000194">
    <property type="protein sequence ID" value="OIQ94071.1"/>
    <property type="molecule type" value="Genomic_DNA"/>
</dbReference>